<dbReference type="Pfam" id="PF07145">
    <property type="entry name" value="PAM2"/>
    <property type="match status" value="1"/>
</dbReference>
<dbReference type="InterPro" id="IPR009818">
    <property type="entry name" value="PAM2_motif"/>
</dbReference>
<dbReference type="KEGG" id="mde:109613143"/>
<proteinExistence type="predicted"/>
<accession>A0A9J7DJE6</accession>
<name>A0A9J7DJE6_MUSDO</name>
<organism evidence="2 3">
    <name type="scientific">Musca domestica</name>
    <name type="common">House fly</name>
    <dbReference type="NCBI Taxonomy" id="7370"/>
    <lineage>
        <taxon>Eukaryota</taxon>
        <taxon>Metazoa</taxon>
        <taxon>Ecdysozoa</taxon>
        <taxon>Arthropoda</taxon>
        <taxon>Hexapoda</taxon>
        <taxon>Insecta</taxon>
        <taxon>Pterygota</taxon>
        <taxon>Neoptera</taxon>
        <taxon>Endopterygota</taxon>
        <taxon>Diptera</taxon>
        <taxon>Brachycera</taxon>
        <taxon>Muscomorpha</taxon>
        <taxon>Muscoidea</taxon>
        <taxon>Muscidae</taxon>
        <taxon>Musca</taxon>
    </lineage>
</organism>
<dbReference type="GeneID" id="109613143"/>
<dbReference type="RefSeq" id="XP_019893242.2">
    <property type="nucleotide sequence ID" value="XM_020037683.2"/>
</dbReference>
<feature type="compositionally biased region" description="Polar residues" evidence="1">
    <location>
        <begin position="139"/>
        <end position="153"/>
    </location>
</feature>
<dbReference type="VEuPathDB" id="VectorBase:MDOMA2_018486"/>
<sequence>MWRQQGTVININSGESFQRQIISNLNPNAKEFYPNYVRSWRSRPEQKVSLQEKVFKSYSVTFWPVEQTISILEKLKGLMFYKFQIESQANFEFGQQIVTESKKHARIIKPNSNMGNKIPVNKTNGAIKKIPAKWDHSQKSGVPTRLSSASSITKPILKNKLSTSPLQSSRPMSSSGNNTPKDAASIKSNSSSDKSYGVRFSKAALNSVAPINKTLAPTKNNKSKESLPKTPRSTVASNLRKTETQKVS</sequence>
<protein>
    <submittedName>
        <fullName evidence="3">Uncharacterized protein LOC109613143</fullName>
    </submittedName>
</protein>
<evidence type="ECO:0000313" key="3">
    <source>
        <dbReference type="RefSeq" id="XP_019893242.2"/>
    </source>
</evidence>
<feature type="region of interest" description="Disordered" evidence="1">
    <location>
        <begin position="130"/>
        <end position="248"/>
    </location>
</feature>
<keyword evidence="2" id="KW-1185">Reference proteome</keyword>
<dbReference type="Proteomes" id="UP001652621">
    <property type="component" value="Unplaced"/>
</dbReference>
<gene>
    <name evidence="3" type="primary">LOC109613143</name>
</gene>
<reference evidence="3" key="1">
    <citation type="submission" date="2025-08" db="UniProtKB">
        <authorList>
            <consortium name="RefSeq"/>
        </authorList>
    </citation>
    <scope>IDENTIFICATION</scope>
    <source>
        <strain evidence="3">Aabys</strain>
        <tissue evidence="3">Whole body</tissue>
    </source>
</reference>
<evidence type="ECO:0000256" key="1">
    <source>
        <dbReference type="SAM" id="MobiDB-lite"/>
    </source>
</evidence>
<evidence type="ECO:0000313" key="2">
    <source>
        <dbReference type="Proteomes" id="UP001652621"/>
    </source>
</evidence>
<feature type="compositionally biased region" description="Low complexity" evidence="1">
    <location>
        <begin position="162"/>
        <end position="195"/>
    </location>
</feature>
<dbReference type="AlphaFoldDB" id="A0A9J7DJE6"/>